<keyword evidence="1" id="KW-0472">Membrane</keyword>
<dbReference type="EMBL" id="VSSQ01027346">
    <property type="protein sequence ID" value="MPM76547.1"/>
    <property type="molecule type" value="Genomic_DNA"/>
</dbReference>
<gene>
    <name evidence="2" type="ORF">SDC9_123546</name>
</gene>
<dbReference type="InterPro" id="IPR050708">
    <property type="entry name" value="T6SS_VgrG/RHS"/>
</dbReference>
<dbReference type="PANTHER" id="PTHR32305">
    <property type="match status" value="1"/>
</dbReference>
<name>A0A645CHX9_9ZZZZ</name>
<keyword evidence="1" id="KW-1133">Transmembrane helix</keyword>
<evidence type="ECO:0000313" key="2">
    <source>
        <dbReference type="EMBL" id="MPM76547.1"/>
    </source>
</evidence>
<protein>
    <submittedName>
        <fullName evidence="2">Uncharacterized protein</fullName>
    </submittedName>
</protein>
<comment type="caution">
    <text evidence="2">The sequence shown here is derived from an EMBL/GenBank/DDBJ whole genome shotgun (WGS) entry which is preliminary data.</text>
</comment>
<dbReference type="AlphaFoldDB" id="A0A645CHX9"/>
<evidence type="ECO:0000256" key="1">
    <source>
        <dbReference type="SAM" id="Phobius"/>
    </source>
</evidence>
<feature type="transmembrane region" description="Helical" evidence="1">
    <location>
        <begin position="126"/>
        <end position="145"/>
    </location>
</feature>
<dbReference type="Gene3D" id="2.180.10.10">
    <property type="entry name" value="RHS repeat-associated core"/>
    <property type="match status" value="1"/>
</dbReference>
<sequence length="252" mass="27294">MIAVTDANGNAITDPTHIANVNPIRYRGYYYDTETGLYYLQSRYYNPQWGRFLNADDMGVLFEDQDNLIETNLFAYCLNNPVNRSDPSGNISIGAIIGGIIGFGVGAIIMPIFANMLKLKGWKRKVFIGGGVAAVTALGSLLGYYSGKALAALYAKGGVFASKLNMSIAKVISKFTGAAIKGSRGNGLTLTLRKVTLRIMTTGSQNNYFRISVLNKGAMTIAGIFSNNQSLTHIPITIGNIIKIIKIVSRFK</sequence>
<dbReference type="NCBIfam" id="TIGR03696">
    <property type="entry name" value="Rhs_assc_core"/>
    <property type="match status" value="1"/>
</dbReference>
<dbReference type="InterPro" id="IPR022385">
    <property type="entry name" value="Rhs_assc_core"/>
</dbReference>
<feature type="transmembrane region" description="Helical" evidence="1">
    <location>
        <begin position="91"/>
        <end position="114"/>
    </location>
</feature>
<proteinExistence type="predicted"/>
<accession>A0A645CHX9</accession>
<dbReference type="PANTHER" id="PTHR32305:SF15">
    <property type="entry name" value="PROTEIN RHSA-RELATED"/>
    <property type="match status" value="1"/>
</dbReference>
<organism evidence="2">
    <name type="scientific">bioreactor metagenome</name>
    <dbReference type="NCBI Taxonomy" id="1076179"/>
    <lineage>
        <taxon>unclassified sequences</taxon>
        <taxon>metagenomes</taxon>
        <taxon>ecological metagenomes</taxon>
    </lineage>
</organism>
<keyword evidence="1" id="KW-0812">Transmembrane</keyword>
<reference evidence="2" key="1">
    <citation type="submission" date="2019-08" db="EMBL/GenBank/DDBJ databases">
        <authorList>
            <person name="Kucharzyk K."/>
            <person name="Murdoch R.W."/>
            <person name="Higgins S."/>
            <person name="Loffler F."/>
        </authorList>
    </citation>
    <scope>NUCLEOTIDE SEQUENCE</scope>
</reference>